<dbReference type="InterPro" id="IPR052016">
    <property type="entry name" value="Bact_Sigma-Reg"/>
</dbReference>
<dbReference type="InterPro" id="IPR036457">
    <property type="entry name" value="PPM-type-like_dom_sf"/>
</dbReference>
<dbReference type="NCBIfam" id="TIGR00229">
    <property type="entry name" value="sensory_box"/>
    <property type="match status" value="2"/>
</dbReference>
<feature type="region of interest" description="Disordered" evidence="2">
    <location>
        <begin position="23"/>
        <end position="61"/>
    </location>
</feature>
<dbReference type="Pfam" id="PF08448">
    <property type="entry name" value="PAS_4"/>
    <property type="match status" value="2"/>
</dbReference>
<dbReference type="InterPro" id="IPR000014">
    <property type="entry name" value="PAS"/>
</dbReference>
<dbReference type="InterPro" id="IPR029016">
    <property type="entry name" value="GAF-like_dom_sf"/>
</dbReference>
<dbReference type="Gene3D" id="3.60.40.10">
    <property type="entry name" value="PPM-type phosphatase domain"/>
    <property type="match status" value="1"/>
</dbReference>
<feature type="domain" description="PAS" evidence="3">
    <location>
        <begin position="196"/>
        <end position="266"/>
    </location>
</feature>
<keyword evidence="1" id="KW-0378">Hydrolase</keyword>
<dbReference type="EMBL" id="BAAALF010000112">
    <property type="protein sequence ID" value="GAA1254924.1"/>
    <property type="molecule type" value="Genomic_DNA"/>
</dbReference>
<feature type="compositionally biased region" description="Basic and acidic residues" evidence="2">
    <location>
        <begin position="23"/>
        <end position="33"/>
    </location>
</feature>
<comment type="caution">
    <text evidence="4">The sequence shown here is derived from an EMBL/GenBank/DDBJ whole genome shotgun (WGS) entry which is preliminary data.</text>
</comment>
<evidence type="ECO:0000313" key="5">
    <source>
        <dbReference type="Proteomes" id="UP001500037"/>
    </source>
</evidence>
<dbReference type="PANTHER" id="PTHR43156:SF2">
    <property type="entry name" value="STAGE II SPORULATION PROTEIN E"/>
    <property type="match status" value="1"/>
</dbReference>
<name>A0ABN1WMZ6_9ACTN</name>
<feature type="domain" description="PAS" evidence="3">
    <location>
        <begin position="67"/>
        <end position="131"/>
    </location>
</feature>
<dbReference type="InterPro" id="IPR013656">
    <property type="entry name" value="PAS_4"/>
</dbReference>
<gene>
    <name evidence="4" type="ORF">GCM10009665_51920</name>
</gene>
<evidence type="ECO:0000259" key="3">
    <source>
        <dbReference type="PROSITE" id="PS50112"/>
    </source>
</evidence>
<dbReference type="Gene3D" id="3.30.450.40">
    <property type="match status" value="1"/>
</dbReference>
<dbReference type="SMART" id="SM00091">
    <property type="entry name" value="PAS"/>
    <property type="match status" value="2"/>
</dbReference>
<evidence type="ECO:0000313" key="4">
    <source>
        <dbReference type="EMBL" id="GAA1254924.1"/>
    </source>
</evidence>
<dbReference type="InterPro" id="IPR001932">
    <property type="entry name" value="PPM-type_phosphatase-like_dom"/>
</dbReference>
<evidence type="ECO:0000256" key="2">
    <source>
        <dbReference type="SAM" id="MobiDB-lite"/>
    </source>
</evidence>
<protein>
    <submittedName>
        <fullName evidence="4">SpoIIE family protein phosphatase</fullName>
    </submittedName>
</protein>
<reference evidence="4 5" key="1">
    <citation type="journal article" date="2019" name="Int. J. Syst. Evol. Microbiol.">
        <title>The Global Catalogue of Microorganisms (GCM) 10K type strain sequencing project: providing services to taxonomists for standard genome sequencing and annotation.</title>
        <authorList>
            <consortium name="The Broad Institute Genomics Platform"/>
            <consortium name="The Broad Institute Genome Sequencing Center for Infectious Disease"/>
            <person name="Wu L."/>
            <person name="Ma J."/>
        </authorList>
    </citation>
    <scope>NUCLEOTIDE SEQUENCE [LARGE SCALE GENOMIC DNA]</scope>
    <source>
        <strain evidence="4 5">JCM 13004</strain>
    </source>
</reference>
<sequence length="886" mass="94014">MRPVTRTAAPVVPAATVEQAVERVGERVGERSAEPTGGPAAARAAAALGTRPAPGSARWGDSDPGSIYEYIRVATFAIGPDGRISQWSDRAADFFGVPAAEAVGADPVTTFVPRELWRRGRERLERTLAGEEWVGTAPYRDRDGSEGLAEVYLMPATGAPPAAGKDVHDAHDASCPAGGALCLAVDLGKLRRIETDLAASEAVFGQTPSGFFLFDPQLRLQRVNRAFARAVGVEPDGLEGLTPHDLFSPAEAERLQAALRQVLASGDPVVDLRFNGAVPTREGNRRWAVSLYRLSGPGDRPMGVAGQVQDVTSRHVAEREAAGVRRNLALVNEASAHIGSTLDLETTAKELLDVVVPQFCDLATVDLYTALLSGEVGSSLSGSGGGAYDGSAELRRVAVSSVVGGAASVLGGDPAPSAGGYGSHLATAEAGGTLCYPPRSPHARALRTGRSAIPEPGPDPLLRSTLVVPLVARDVVLGLIQLSRAIGSEPFDARDVAIAEEIAARAAVCVDNARLYRREHERALILQRSLLPPGNPEASGLEIACRYRPSNNNTEVGGDWFDVISLPGHRTALVIGDVMGRGLRAAVAMGQLRTAVRTLAMLDLDPAEVLSALDEIARGLGAPGATDAEAAEVYLATCVYAVFDAVTRRCVFANAGHLPPVLLSPGEDARMLDVPPGLPLGVGGEPFEEVELELPDGALLGLYTDGLVESRKHQLDEGLLAFRTALQNGAPALERLCDEVLSELDPHHGEDDIALLMARVHAFPEDAVGDWRLPPEPTSVAKARELACGWLLVRGLDELVDTTELLVSELVTNALRHGRGDIRLRLLKDSTVVCEVWDDGYAQPRQRRAQETDEGGRGLQLVSLLAERWGSRRTPHGKIVWFELGL</sequence>
<evidence type="ECO:0000256" key="1">
    <source>
        <dbReference type="ARBA" id="ARBA00022801"/>
    </source>
</evidence>
<dbReference type="CDD" id="cd16936">
    <property type="entry name" value="HATPase_RsbW-like"/>
    <property type="match status" value="1"/>
</dbReference>
<dbReference type="PANTHER" id="PTHR43156">
    <property type="entry name" value="STAGE II SPORULATION PROTEIN E-RELATED"/>
    <property type="match status" value="1"/>
</dbReference>
<dbReference type="Proteomes" id="UP001500037">
    <property type="component" value="Unassembled WGS sequence"/>
</dbReference>
<dbReference type="Gene3D" id="3.30.565.10">
    <property type="entry name" value="Histidine kinase-like ATPase, C-terminal domain"/>
    <property type="match status" value="1"/>
</dbReference>
<dbReference type="SUPFAM" id="SSF81606">
    <property type="entry name" value="PP2C-like"/>
    <property type="match status" value="1"/>
</dbReference>
<accession>A0ABN1WMZ6</accession>
<dbReference type="Pfam" id="PF01590">
    <property type="entry name" value="GAF"/>
    <property type="match status" value="1"/>
</dbReference>
<dbReference type="SMART" id="SM00065">
    <property type="entry name" value="GAF"/>
    <property type="match status" value="1"/>
</dbReference>
<dbReference type="PROSITE" id="PS50112">
    <property type="entry name" value="PAS"/>
    <property type="match status" value="2"/>
</dbReference>
<dbReference type="InterPro" id="IPR003018">
    <property type="entry name" value="GAF"/>
</dbReference>
<dbReference type="SUPFAM" id="SSF55785">
    <property type="entry name" value="PYP-like sensor domain (PAS domain)"/>
    <property type="match status" value="2"/>
</dbReference>
<keyword evidence="5" id="KW-1185">Reference proteome</keyword>
<dbReference type="Gene3D" id="3.30.450.20">
    <property type="entry name" value="PAS domain"/>
    <property type="match status" value="2"/>
</dbReference>
<proteinExistence type="predicted"/>
<dbReference type="SMART" id="SM00331">
    <property type="entry name" value="PP2C_SIG"/>
    <property type="match status" value="1"/>
</dbReference>
<dbReference type="Pfam" id="PF13581">
    <property type="entry name" value="HATPase_c_2"/>
    <property type="match status" value="1"/>
</dbReference>
<feature type="compositionally biased region" description="Low complexity" evidence="2">
    <location>
        <begin position="34"/>
        <end position="55"/>
    </location>
</feature>
<dbReference type="CDD" id="cd00130">
    <property type="entry name" value="PAS"/>
    <property type="match status" value="2"/>
</dbReference>
<dbReference type="SUPFAM" id="SSF55874">
    <property type="entry name" value="ATPase domain of HSP90 chaperone/DNA topoisomerase II/histidine kinase"/>
    <property type="match status" value="1"/>
</dbReference>
<dbReference type="InterPro" id="IPR035965">
    <property type="entry name" value="PAS-like_dom_sf"/>
</dbReference>
<dbReference type="SUPFAM" id="SSF55781">
    <property type="entry name" value="GAF domain-like"/>
    <property type="match status" value="1"/>
</dbReference>
<dbReference type="Pfam" id="PF07228">
    <property type="entry name" value="SpoIIE"/>
    <property type="match status" value="1"/>
</dbReference>
<dbReference type="InterPro" id="IPR036890">
    <property type="entry name" value="HATPase_C_sf"/>
</dbReference>
<dbReference type="InterPro" id="IPR003594">
    <property type="entry name" value="HATPase_dom"/>
</dbReference>
<organism evidence="4 5">
    <name type="scientific">Kitasatospora nipponensis</name>
    <dbReference type="NCBI Taxonomy" id="258049"/>
    <lineage>
        <taxon>Bacteria</taxon>
        <taxon>Bacillati</taxon>
        <taxon>Actinomycetota</taxon>
        <taxon>Actinomycetes</taxon>
        <taxon>Kitasatosporales</taxon>
        <taxon>Streptomycetaceae</taxon>
        <taxon>Kitasatospora</taxon>
    </lineage>
</organism>